<accession>A0ABP1PZ43</accession>
<evidence type="ECO:0008006" key="3">
    <source>
        <dbReference type="Google" id="ProtNLM"/>
    </source>
</evidence>
<protein>
    <recommendedName>
        <fullName evidence="3">Protein MMS22-like</fullName>
    </recommendedName>
</protein>
<dbReference type="PANTHER" id="PTHR28547:SF1">
    <property type="entry name" value="PROTEIN MMS22-LIKE"/>
    <property type="match status" value="1"/>
</dbReference>
<dbReference type="InterPro" id="IPR042320">
    <property type="entry name" value="MMS22-like"/>
</dbReference>
<organism evidence="1 2">
    <name type="scientific">Orchesella dallaii</name>
    <dbReference type="NCBI Taxonomy" id="48710"/>
    <lineage>
        <taxon>Eukaryota</taxon>
        <taxon>Metazoa</taxon>
        <taxon>Ecdysozoa</taxon>
        <taxon>Arthropoda</taxon>
        <taxon>Hexapoda</taxon>
        <taxon>Collembola</taxon>
        <taxon>Entomobryomorpha</taxon>
        <taxon>Entomobryoidea</taxon>
        <taxon>Orchesellidae</taxon>
        <taxon>Orchesellinae</taxon>
        <taxon>Orchesella</taxon>
    </lineage>
</organism>
<gene>
    <name evidence="1" type="ORF">ODALV1_LOCUS3395</name>
</gene>
<reference evidence="1 2" key="1">
    <citation type="submission" date="2024-08" db="EMBL/GenBank/DDBJ databases">
        <authorList>
            <person name="Cucini C."/>
            <person name="Frati F."/>
        </authorList>
    </citation>
    <scope>NUCLEOTIDE SEQUENCE [LARGE SCALE GENOMIC DNA]</scope>
</reference>
<evidence type="ECO:0000313" key="2">
    <source>
        <dbReference type="Proteomes" id="UP001642540"/>
    </source>
</evidence>
<dbReference type="Proteomes" id="UP001642540">
    <property type="component" value="Unassembled WGS sequence"/>
</dbReference>
<comment type="caution">
    <text evidence="1">The sequence shown here is derived from an EMBL/GenBank/DDBJ whole genome shotgun (WGS) entry which is preliminary data.</text>
</comment>
<dbReference type="EMBL" id="CAXLJM020000010">
    <property type="protein sequence ID" value="CAL8076212.1"/>
    <property type="molecule type" value="Genomic_DNA"/>
</dbReference>
<evidence type="ECO:0000313" key="1">
    <source>
        <dbReference type="EMBL" id="CAL8076212.1"/>
    </source>
</evidence>
<name>A0ABP1PZ43_9HEXA</name>
<keyword evidence="2" id="KW-1185">Reference proteome</keyword>
<sequence>MEFESEGMTPPSSPIFGYSGLRDEESIIDSGIVFCFNCKGEPRRNDYSFSPEGCILRREVITALEILNVDDSLPTQGVDKPQLVKFFGYSFDLLDKGQLKTLIAMCRKTVASLEILSDSSHSYIPGPFGGLGFDRNVNAVAADDPDELQNQNPWVFRKSVCYFLNMTVRKIQFYRRAWKGKDFEDMFIRFRKSIGSVKDWSIVLRNHCGFRSGNECSSSTYHLFHLQLELRWSFIIIFGASSSIIQWLLDDLINLAMFKYTIDSNEPKEPSLEDKPAFNCVCVKELWTMVKLVVDELRTAEYLQYTFWEFYAQAMERASVVSRTDIFFPMWLTSNLAHINEYSIAGVYCSGRGKEESKNGNNGYKYLHSIFEEWGKRGGKSIEVLKMSFNFLQHWGEDSKTLLVLWYQWIPRLNQYNDVTCIASYERVGNWVSLILNLLEINTVACDGIEDGLNSHSSVFKNPFLEFLALLAGHAKLCSVKELKKLKSNICMKLTTNNSTNYEALGIIRVSTLFMVLMAVTVSPQEAVSTCERLQDILNYGKSPNSIGRRKTIFRAYSTIIILLLRKKCVIRDAKLTTIVMKEFNDLLSQSSSSSDGVQKELAMIYIEMLECLPKYSPKFGNISLGRDILISPNLLMWLSNCGSNYVLRTIRALSQITEWILTFEISENMLNESPACSEHKELFFKIRDKCLPFLKSCVVLSINRIPSTDMEPLASLAANITILTRKFSIGSKTQDEIAFQFDCFAMNERTCPIFSQCYVSRILQNKEFVDNNFADLRFIQCWIRLIALDVHIPNQLTERVLGAASTCSNQVLLNEFCKKEDAWGRDEIQKIFNPLAGLVKGVMSETLFKEGQGSVKVDSENVITSVISSCSLVLRRIKFCNIYLKGDATSMGHNLLDSLVFSSWPGPPPWERFSASIMRALEGNIFEIFLAIVTYTGTCSDPYLRRKLQDIVVFSFFGFVRSPDEVDKDQHPCFKIFNYCEDNNITFVQNQVLPTIVAGEHVVKDVKLSQQLVRAVGLIRSKGFATLAIRVLAGLLRVYLSHSFEKIGSGQQHPNVIYCCQFGTTPFYKEMVVDAFRTVLVKEKKFAFSYKRVFQLCNVIAKSDKPKARTFLKGDVIPMLEGLVESTETLRGNGFDNSLRAPMEALRKELATV</sequence>
<proteinExistence type="predicted"/>
<dbReference type="PANTHER" id="PTHR28547">
    <property type="entry name" value="PROTEIN MMS22-LIKE"/>
    <property type="match status" value="1"/>
</dbReference>